<dbReference type="InterPro" id="IPR021333">
    <property type="entry name" value="DUF2946"/>
</dbReference>
<dbReference type="AlphaFoldDB" id="A0A154QDA6"/>
<reference evidence="2 3" key="1">
    <citation type="journal article" date="2016" name="MBio">
        <title>Lateral Gene Transfer in a Heavy Metal-Contaminated-Groundwater Microbial Community.</title>
        <authorList>
            <person name="Hemme C.L."/>
            <person name="Green S.J."/>
            <person name="Rishishwar L."/>
            <person name="Prakash O."/>
            <person name="Pettenato A."/>
            <person name="Chakraborty R."/>
            <person name="Deutschbauer A.M."/>
            <person name="Van Nostrand J.D."/>
            <person name="Wu L."/>
            <person name="He Z."/>
            <person name="Jordan I.K."/>
            <person name="Hazen T.C."/>
            <person name="Arkin A.P."/>
            <person name="Kostka J.E."/>
            <person name="Zhou J."/>
        </authorList>
    </citation>
    <scope>NUCLEOTIDE SEQUENCE [LARGE SCALE GENOMIC DNA]</scope>
    <source>
        <strain evidence="2 3">FW104-T7</strain>
    </source>
</reference>
<comment type="caution">
    <text evidence="2">The sequence shown here is derived from an EMBL/GenBank/DDBJ whole genome shotgun (WGS) entry which is preliminary data.</text>
</comment>
<dbReference type="EMBL" id="LVJS01000125">
    <property type="protein sequence ID" value="KZC22213.1"/>
    <property type="molecule type" value="Genomic_DNA"/>
</dbReference>
<evidence type="ECO:0000256" key="1">
    <source>
        <dbReference type="SAM" id="MobiDB-lite"/>
    </source>
</evidence>
<keyword evidence="3" id="KW-1185">Reference proteome</keyword>
<sequence>MASHGSMRLSKPCVGLPGKSLRHARKIRVLFAWLALFALGLTIVAPVVSRTLASVAASSAHDAPHAMHMAMEMPAGDAGEQPSGDTHDDHDGMPMEQCGYCGLLGHSPLLVVIAWLPGLLPQQASSRPVVPTAPRRGSERSTLTAVPRGPPAFLLS</sequence>
<protein>
    <recommendedName>
        <fullName evidence="4">DUF2946 domain-containing protein</fullName>
    </recommendedName>
</protein>
<dbReference type="STRING" id="416169.RHOFW104T7_01745"/>
<evidence type="ECO:0008006" key="4">
    <source>
        <dbReference type="Google" id="ProtNLM"/>
    </source>
</evidence>
<dbReference type="Pfam" id="PF11162">
    <property type="entry name" value="DUF2946"/>
    <property type="match status" value="1"/>
</dbReference>
<dbReference type="Proteomes" id="UP000076131">
    <property type="component" value="Unassembled WGS sequence"/>
</dbReference>
<feature type="region of interest" description="Disordered" evidence="1">
    <location>
        <begin position="124"/>
        <end position="156"/>
    </location>
</feature>
<name>A0A154QDA6_9GAMM</name>
<accession>A0A154QDA6</accession>
<gene>
    <name evidence="2" type="ORF">RHOFW104T7_01745</name>
</gene>
<proteinExistence type="predicted"/>
<evidence type="ECO:0000313" key="3">
    <source>
        <dbReference type="Proteomes" id="UP000076131"/>
    </source>
</evidence>
<evidence type="ECO:0000313" key="2">
    <source>
        <dbReference type="EMBL" id="KZC22213.1"/>
    </source>
</evidence>
<organism evidence="2 3">
    <name type="scientific">Rhodanobacter thiooxydans</name>
    <dbReference type="NCBI Taxonomy" id="416169"/>
    <lineage>
        <taxon>Bacteria</taxon>
        <taxon>Pseudomonadati</taxon>
        <taxon>Pseudomonadota</taxon>
        <taxon>Gammaproteobacteria</taxon>
        <taxon>Lysobacterales</taxon>
        <taxon>Rhodanobacteraceae</taxon>
        <taxon>Rhodanobacter</taxon>
    </lineage>
</organism>